<feature type="chain" id="PRO_5004452951" evidence="3">
    <location>
        <begin position="23"/>
        <end position="448"/>
    </location>
</feature>
<dbReference type="SUPFAM" id="SSF50965">
    <property type="entry name" value="Galactose oxidase, central domain"/>
    <property type="match status" value="1"/>
</dbReference>
<accession>R8BXC8</accession>
<dbReference type="OrthoDB" id="10251809at2759"/>
<sequence>MVNSRVAIVAAALLGHASIGIAQQSGWEDGQVNATMCYWEQLRASVVRDTVYLDGGALWWIPGLNDGSYGAITSDGNPLGLVYTLNFSTPFNMSQNISAILDTISKAPNGGAANNIAPNYYDGAMLGNDDEWYLYGGLLKQTQAFSDPPDNAVTAYQAYQYGVDKPAFRAGFLNDVLPDGMTRYLAYGGAANAPSENKAFYFSGLRSPSWGPIYTVGINSSLTAINVSDTLITLDMTTQQDEKWKNVTLPDFIKGRANPELVWVPVGAQGILVALGGVVYPDFVNVTRKSANEPASKEQSSKFMSTIDVYDIANDKWYQQPTVGGPTQLTRGCAVVAPAQDMSSFNIYYYGGYDGLNPTSEEAFNDDVWILSLPSFMWMKVSSGTKTHARAGHKCVMPYPDQMMIIGGYGSMSGGSPHCVEGGIVQMFNLTTGKWVDRYDPSPRAAPL</sequence>
<reference evidence="5" key="1">
    <citation type="journal article" date="2013" name="Genome Announc.">
        <title>Draft genome sequence of the ascomycete Phaeoacremonium aleophilum strain UCR-PA7, a causal agent of the esca disease complex in grapevines.</title>
        <authorList>
            <person name="Blanco-Ulate B."/>
            <person name="Rolshausen P."/>
            <person name="Cantu D."/>
        </authorList>
    </citation>
    <scope>NUCLEOTIDE SEQUENCE [LARGE SCALE GENOMIC DNA]</scope>
    <source>
        <strain evidence="5">UCR-PA7</strain>
    </source>
</reference>
<dbReference type="PANTHER" id="PTHR46228">
    <property type="entry name" value="KELCH DOMAIN-CONTAINING PROTEIN"/>
    <property type="match status" value="1"/>
</dbReference>
<feature type="signal peptide" evidence="3">
    <location>
        <begin position="1"/>
        <end position="22"/>
    </location>
</feature>
<evidence type="ECO:0000313" key="4">
    <source>
        <dbReference type="EMBL" id="EOO03934.1"/>
    </source>
</evidence>
<proteinExistence type="predicted"/>
<name>R8BXC8_PHAM7</name>
<dbReference type="AlphaFoldDB" id="R8BXC8"/>
<evidence type="ECO:0000256" key="2">
    <source>
        <dbReference type="ARBA" id="ARBA00022737"/>
    </source>
</evidence>
<keyword evidence="2" id="KW-0677">Repeat</keyword>
<dbReference type="EMBL" id="KB932812">
    <property type="protein sequence ID" value="EOO03934.1"/>
    <property type="molecule type" value="Genomic_DNA"/>
</dbReference>
<dbReference type="PANTHER" id="PTHR46228:SF2">
    <property type="entry name" value="KELCH REPEAT PROTEIN (AFU_ORTHOLOGUE AFUA_4G14350)"/>
    <property type="match status" value="1"/>
</dbReference>
<keyword evidence="5" id="KW-1185">Reference proteome</keyword>
<dbReference type="eggNOG" id="ENOG502SIX7">
    <property type="taxonomic scope" value="Eukaryota"/>
</dbReference>
<evidence type="ECO:0000256" key="3">
    <source>
        <dbReference type="SAM" id="SignalP"/>
    </source>
</evidence>
<gene>
    <name evidence="4" type="ORF">UCRPA7_521</name>
</gene>
<evidence type="ECO:0000313" key="5">
    <source>
        <dbReference type="Proteomes" id="UP000014074"/>
    </source>
</evidence>
<organism evidence="4 5">
    <name type="scientific">Phaeoacremonium minimum (strain UCR-PA7)</name>
    <name type="common">Esca disease fungus</name>
    <name type="synonym">Togninia minima</name>
    <dbReference type="NCBI Taxonomy" id="1286976"/>
    <lineage>
        <taxon>Eukaryota</taxon>
        <taxon>Fungi</taxon>
        <taxon>Dikarya</taxon>
        <taxon>Ascomycota</taxon>
        <taxon>Pezizomycotina</taxon>
        <taxon>Sordariomycetes</taxon>
        <taxon>Sordariomycetidae</taxon>
        <taxon>Togniniales</taxon>
        <taxon>Togniniaceae</taxon>
        <taxon>Phaeoacremonium</taxon>
    </lineage>
</organism>
<dbReference type="HOGENOM" id="CLU_012508_1_2_1"/>
<keyword evidence="1" id="KW-0880">Kelch repeat</keyword>
<dbReference type="Proteomes" id="UP000014074">
    <property type="component" value="Unassembled WGS sequence"/>
</dbReference>
<dbReference type="InterPro" id="IPR011043">
    <property type="entry name" value="Gal_Oxase/kelch_b-propeller"/>
</dbReference>
<keyword evidence="3" id="KW-0732">Signal</keyword>
<protein>
    <submittedName>
        <fullName evidence="4">Putative kelch repeat protein</fullName>
    </submittedName>
</protein>
<dbReference type="GeneID" id="19325740"/>
<dbReference type="Gene3D" id="2.120.10.80">
    <property type="entry name" value="Kelch-type beta propeller"/>
    <property type="match status" value="1"/>
</dbReference>
<dbReference type="KEGG" id="tmn:UCRPA7_521"/>
<dbReference type="InterPro" id="IPR015915">
    <property type="entry name" value="Kelch-typ_b-propeller"/>
</dbReference>
<dbReference type="RefSeq" id="XP_007911307.1">
    <property type="nucleotide sequence ID" value="XM_007913116.1"/>
</dbReference>
<evidence type="ECO:0000256" key="1">
    <source>
        <dbReference type="ARBA" id="ARBA00022441"/>
    </source>
</evidence>